<dbReference type="RefSeq" id="WP_284198323.1">
    <property type="nucleotide sequence ID" value="NZ_BSOG01000007.1"/>
</dbReference>
<name>A0ABQ5YMV0_9NEIS</name>
<evidence type="ECO:0000313" key="8">
    <source>
        <dbReference type="EMBL" id="GLR15259.1"/>
    </source>
</evidence>
<gene>
    <name evidence="8" type="ORF">GCM10007907_40490</name>
</gene>
<dbReference type="Pfam" id="PF00155">
    <property type="entry name" value="Aminotran_1_2"/>
    <property type="match status" value="1"/>
</dbReference>
<dbReference type="PROSITE" id="PS50949">
    <property type="entry name" value="HTH_GNTR"/>
    <property type="match status" value="1"/>
</dbReference>
<sequence length="499" mass="53944">MLNGTNLPALLDYLAARLDRQVAEPLHRQLYRALRQAIQQGLLAGDTALPASRVLAQSLAVARNTVLHAYEQLCAEGFCQTRVGAGTFVAAHLPEPAAWPTRQTAISEALPLSRRAAAWLDVMGERVESASAAFAPGQPDLAAFPWLVWWRLLQTQQRGAQAGDFDYREEGGHPALKQALAGYLQLSRGVVCEPAQVLVCSGMQQALDLLGRALADAGDTVWMEEPGYRGARMAWLATGLSVCPVPVDEEGLDWQGRALPVPRLVYVTPSHQYPLGSVMSLARRQALLAEAARQGAWVVEDDYDGEFRHAGRPLAAMQGLDSSGRVIYLGTFSKVMFPALRLAYLVVPAALVAPLRQLQARLYREGDYTTQAALASFIQEGHFGSHLRRMRGVYARRQAKLRKVLEGELGEALPLLGGEAGMHVTARLPAGWDDARVSNILAQQGIAAPPLSAYCAAEPPFPGLVLGYAGVDDASLMLAAVRLAQVLRDMGIRSSPIPQ</sequence>
<dbReference type="InterPro" id="IPR000524">
    <property type="entry name" value="Tscrpt_reg_HTH_GntR"/>
</dbReference>
<dbReference type="InterPro" id="IPR036388">
    <property type="entry name" value="WH-like_DNA-bd_sf"/>
</dbReference>
<dbReference type="PANTHER" id="PTHR46577:SF1">
    <property type="entry name" value="HTH-TYPE TRANSCRIPTIONAL REGULATORY PROTEIN GABR"/>
    <property type="match status" value="1"/>
</dbReference>
<feature type="domain" description="HTH gntR-type" evidence="7">
    <location>
        <begin position="24"/>
        <end position="92"/>
    </location>
</feature>
<evidence type="ECO:0000256" key="2">
    <source>
        <dbReference type="ARBA" id="ARBA00021531"/>
    </source>
</evidence>
<keyword evidence="3" id="KW-0663">Pyridoxal phosphate</keyword>
<dbReference type="Gene3D" id="3.40.640.10">
    <property type="entry name" value="Type I PLP-dependent aspartate aminotransferase-like (Major domain)"/>
    <property type="match status" value="1"/>
</dbReference>
<dbReference type="InterPro" id="IPR015421">
    <property type="entry name" value="PyrdxlP-dep_Trfase_major"/>
</dbReference>
<evidence type="ECO:0000256" key="3">
    <source>
        <dbReference type="ARBA" id="ARBA00022898"/>
    </source>
</evidence>
<protein>
    <recommendedName>
        <fullName evidence="2">Putative 8-amino-7-oxononanoate synthase</fullName>
    </recommendedName>
</protein>
<comment type="similarity">
    <text evidence="1">In the C-terminal section; belongs to the class-I pyridoxal-phosphate-dependent aminotransferase family.</text>
</comment>
<proteinExistence type="inferred from homology"/>
<keyword evidence="6" id="KW-0804">Transcription</keyword>
<dbReference type="InterPro" id="IPR051446">
    <property type="entry name" value="HTH_trans_reg/aminotransferase"/>
</dbReference>
<dbReference type="Pfam" id="PF00392">
    <property type="entry name" value="GntR"/>
    <property type="match status" value="1"/>
</dbReference>
<evidence type="ECO:0000313" key="9">
    <source>
        <dbReference type="Proteomes" id="UP001156706"/>
    </source>
</evidence>
<comment type="caution">
    <text evidence="8">The sequence shown here is derived from an EMBL/GenBank/DDBJ whole genome shotgun (WGS) entry which is preliminary data.</text>
</comment>
<dbReference type="CDD" id="cd07377">
    <property type="entry name" value="WHTH_GntR"/>
    <property type="match status" value="1"/>
</dbReference>
<reference evidence="9" key="1">
    <citation type="journal article" date="2019" name="Int. J. Syst. Evol. Microbiol.">
        <title>The Global Catalogue of Microorganisms (GCM) 10K type strain sequencing project: providing services to taxonomists for standard genome sequencing and annotation.</title>
        <authorList>
            <consortium name="The Broad Institute Genomics Platform"/>
            <consortium name="The Broad Institute Genome Sequencing Center for Infectious Disease"/>
            <person name="Wu L."/>
            <person name="Ma J."/>
        </authorList>
    </citation>
    <scope>NUCLEOTIDE SEQUENCE [LARGE SCALE GENOMIC DNA]</scope>
    <source>
        <strain evidence="9">NBRC 110044</strain>
    </source>
</reference>
<evidence type="ECO:0000256" key="1">
    <source>
        <dbReference type="ARBA" id="ARBA00005384"/>
    </source>
</evidence>
<dbReference type="SUPFAM" id="SSF46785">
    <property type="entry name" value="Winged helix' DNA-binding domain"/>
    <property type="match status" value="1"/>
</dbReference>
<dbReference type="InterPro" id="IPR036390">
    <property type="entry name" value="WH_DNA-bd_sf"/>
</dbReference>
<organism evidence="8 9">
    <name type="scientific">Chitinimonas prasina</name>
    <dbReference type="NCBI Taxonomy" id="1434937"/>
    <lineage>
        <taxon>Bacteria</taxon>
        <taxon>Pseudomonadati</taxon>
        <taxon>Pseudomonadota</taxon>
        <taxon>Betaproteobacteria</taxon>
        <taxon>Neisseriales</taxon>
        <taxon>Chitinibacteraceae</taxon>
        <taxon>Chitinimonas</taxon>
    </lineage>
</organism>
<dbReference type="Gene3D" id="1.10.10.10">
    <property type="entry name" value="Winged helix-like DNA-binding domain superfamily/Winged helix DNA-binding domain"/>
    <property type="match status" value="1"/>
</dbReference>
<keyword evidence="9" id="KW-1185">Reference proteome</keyword>
<evidence type="ECO:0000256" key="5">
    <source>
        <dbReference type="ARBA" id="ARBA00023125"/>
    </source>
</evidence>
<dbReference type="PANTHER" id="PTHR46577">
    <property type="entry name" value="HTH-TYPE TRANSCRIPTIONAL REGULATORY PROTEIN GABR"/>
    <property type="match status" value="1"/>
</dbReference>
<dbReference type="EMBL" id="BSOG01000007">
    <property type="protein sequence ID" value="GLR15259.1"/>
    <property type="molecule type" value="Genomic_DNA"/>
</dbReference>
<keyword evidence="5" id="KW-0238">DNA-binding</keyword>
<dbReference type="CDD" id="cd00609">
    <property type="entry name" value="AAT_like"/>
    <property type="match status" value="1"/>
</dbReference>
<dbReference type="Proteomes" id="UP001156706">
    <property type="component" value="Unassembled WGS sequence"/>
</dbReference>
<dbReference type="SMART" id="SM00345">
    <property type="entry name" value="HTH_GNTR"/>
    <property type="match status" value="1"/>
</dbReference>
<accession>A0ABQ5YMV0</accession>
<keyword evidence="4" id="KW-0805">Transcription regulation</keyword>
<dbReference type="SUPFAM" id="SSF53383">
    <property type="entry name" value="PLP-dependent transferases"/>
    <property type="match status" value="1"/>
</dbReference>
<dbReference type="InterPro" id="IPR004839">
    <property type="entry name" value="Aminotransferase_I/II_large"/>
</dbReference>
<evidence type="ECO:0000256" key="4">
    <source>
        <dbReference type="ARBA" id="ARBA00023015"/>
    </source>
</evidence>
<evidence type="ECO:0000259" key="7">
    <source>
        <dbReference type="PROSITE" id="PS50949"/>
    </source>
</evidence>
<evidence type="ECO:0000256" key="6">
    <source>
        <dbReference type="ARBA" id="ARBA00023163"/>
    </source>
</evidence>
<dbReference type="InterPro" id="IPR015424">
    <property type="entry name" value="PyrdxlP-dep_Trfase"/>
</dbReference>